<protein>
    <submittedName>
        <fullName evidence="2">Uncharacterized protein</fullName>
    </submittedName>
</protein>
<evidence type="ECO:0000256" key="1">
    <source>
        <dbReference type="SAM" id="MobiDB-lite"/>
    </source>
</evidence>
<proteinExistence type="predicted"/>
<sequence>MLLANRRHFLPTTRTYNTKERFRNRSFKQTSNSLSLREPTLHRL</sequence>
<reference evidence="2" key="2">
    <citation type="journal article" date="2015" name="Fish Shellfish Immunol.">
        <title>Early steps in the European eel (Anguilla anguilla)-Vibrio vulnificus interaction in the gills: Role of the RtxA13 toxin.</title>
        <authorList>
            <person name="Callol A."/>
            <person name="Pajuelo D."/>
            <person name="Ebbesson L."/>
            <person name="Teles M."/>
            <person name="MacKenzie S."/>
            <person name="Amaro C."/>
        </authorList>
    </citation>
    <scope>NUCLEOTIDE SEQUENCE</scope>
</reference>
<dbReference type="EMBL" id="GBXM01092497">
    <property type="protein sequence ID" value="JAH16080.1"/>
    <property type="molecule type" value="Transcribed_RNA"/>
</dbReference>
<dbReference type="AlphaFoldDB" id="A0A0E9QI99"/>
<name>A0A0E9QI99_ANGAN</name>
<organism evidence="2">
    <name type="scientific">Anguilla anguilla</name>
    <name type="common">European freshwater eel</name>
    <name type="synonym">Muraena anguilla</name>
    <dbReference type="NCBI Taxonomy" id="7936"/>
    <lineage>
        <taxon>Eukaryota</taxon>
        <taxon>Metazoa</taxon>
        <taxon>Chordata</taxon>
        <taxon>Craniata</taxon>
        <taxon>Vertebrata</taxon>
        <taxon>Euteleostomi</taxon>
        <taxon>Actinopterygii</taxon>
        <taxon>Neopterygii</taxon>
        <taxon>Teleostei</taxon>
        <taxon>Anguilliformes</taxon>
        <taxon>Anguillidae</taxon>
        <taxon>Anguilla</taxon>
    </lineage>
</organism>
<reference evidence="2" key="1">
    <citation type="submission" date="2014-11" db="EMBL/GenBank/DDBJ databases">
        <authorList>
            <person name="Amaro Gonzalez C."/>
        </authorList>
    </citation>
    <scope>NUCLEOTIDE SEQUENCE</scope>
</reference>
<accession>A0A0E9QI99</accession>
<evidence type="ECO:0000313" key="2">
    <source>
        <dbReference type="EMBL" id="JAH16080.1"/>
    </source>
</evidence>
<dbReference type="EMBL" id="GBXM01102877">
    <property type="protein sequence ID" value="JAH05700.1"/>
    <property type="molecule type" value="Transcribed_RNA"/>
</dbReference>
<feature type="region of interest" description="Disordered" evidence="1">
    <location>
        <begin position="1"/>
        <end position="44"/>
    </location>
</feature>